<reference evidence="1 2" key="1">
    <citation type="submission" date="2016-07" db="EMBL/GenBank/DDBJ databases">
        <title>Pervasive Adenine N6-methylation of Active Genes in Fungi.</title>
        <authorList>
            <consortium name="DOE Joint Genome Institute"/>
            <person name="Mondo S.J."/>
            <person name="Dannebaum R.O."/>
            <person name="Kuo R.C."/>
            <person name="Labutti K."/>
            <person name="Haridas S."/>
            <person name="Kuo A."/>
            <person name="Salamov A."/>
            <person name="Ahrendt S.R."/>
            <person name="Lipzen A."/>
            <person name="Sullivan W."/>
            <person name="Andreopoulos W.B."/>
            <person name="Clum A."/>
            <person name="Lindquist E."/>
            <person name="Daum C."/>
            <person name="Ramamoorthy G.K."/>
            <person name="Gryganskyi A."/>
            <person name="Culley D."/>
            <person name="Magnuson J.K."/>
            <person name="James T.Y."/>
            <person name="O'Malley M.A."/>
            <person name="Stajich J.E."/>
            <person name="Spatafora J.W."/>
            <person name="Visel A."/>
            <person name="Grigoriev I.V."/>
        </authorList>
    </citation>
    <scope>NUCLEOTIDE SEQUENCE [LARGE SCALE GENOMIC DNA]</scope>
    <source>
        <strain evidence="1 2">ATCC 12442</strain>
    </source>
</reference>
<proteinExistence type="predicted"/>
<evidence type="ECO:0000313" key="1">
    <source>
        <dbReference type="EMBL" id="ORX71892.1"/>
    </source>
</evidence>
<keyword evidence="2" id="KW-1185">Reference proteome</keyword>
<gene>
    <name evidence="1" type="ORF">DL89DRAFT_255612</name>
</gene>
<dbReference type="GeneID" id="63802021"/>
<dbReference type="RefSeq" id="XP_040745316.1">
    <property type="nucleotide sequence ID" value="XM_040885373.1"/>
</dbReference>
<name>A0A1Y1WEJ0_9FUNG</name>
<dbReference type="AlphaFoldDB" id="A0A1Y1WEJ0"/>
<organism evidence="1 2">
    <name type="scientific">Linderina pennispora</name>
    <dbReference type="NCBI Taxonomy" id="61395"/>
    <lineage>
        <taxon>Eukaryota</taxon>
        <taxon>Fungi</taxon>
        <taxon>Fungi incertae sedis</taxon>
        <taxon>Zoopagomycota</taxon>
        <taxon>Kickxellomycotina</taxon>
        <taxon>Kickxellomycetes</taxon>
        <taxon>Kickxellales</taxon>
        <taxon>Kickxellaceae</taxon>
        <taxon>Linderina</taxon>
    </lineage>
</organism>
<comment type="caution">
    <text evidence="1">The sequence shown here is derived from an EMBL/GenBank/DDBJ whole genome shotgun (WGS) entry which is preliminary data.</text>
</comment>
<protein>
    <submittedName>
        <fullName evidence="1">Uncharacterized protein</fullName>
    </submittedName>
</protein>
<sequence>MILHINNRSDYPLFVLLAREVNGAHSPWMQVSSHYMALLDPTPYVNPSLQGYILIIASARHYHRIIRGKAQLDIENDMLVYRTEELASGEKVMITDMMGDDPSTDGITQMGLDTGYPAILPHDKAEHIHPRVHQDVVP</sequence>
<dbReference type="EMBL" id="MCFD01000003">
    <property type="protein sequence ID" value="ORX71892.1"/>
    <property type="molecule type" value="Genomic_DNA"/>
</dbReference>
<dbReference type="Proteomes" id="UP000193922">
    <property type="component" value="Unassembled WGS sequence"/>
</dbReference>
<evidence type="ECO:0000313" key="2">
    <source>
        <dbReference type="Proteomes" id="UP000193922"/>
    </source>
</evidence>
<accession>A0A1Y1WEJ0</accession>